<dbReference type="InterPro" id="IPR036412">
    <property type="entry name" value="HAD-like_sf"/>
</dbReference>
<dbReference type="SUPFAM" id="SSF56784">
    <property type="entry name" value="HAD-like"/>
    <property type="match status" value="1"/>
</dbReference>
<dbReference type="CDD" id="cd07521">
    <property type="entry name" value="HAD_FCP1-like"/>
    <property type="match status" value="1"/>
</dbReference>
<name>A0A6B2LKT3_9EUKA</name>
<dbReference type="NCBIfam" id="TIGR02251">
    <property type="entry name" value="HIF-SF_euk"/>
    <property type="match status" value="1"/>
</dbReference>
<evidence type="ECO:0000313" key="2">
    <source>
        <dbReference type="EMBL" id="NDV37712.1"/>
    </source>
</evidence>
<feature type="domain" description="FCP1 homology" evidence="1">
    <location>
        <begin position="1"/>
        <end position="159"/>
    </location>
</feature>
<dbReference type="SMART" id="SM00577">
    <property type="entry name" value="CPDc"/>
    <property type="match status" value="1"/>
</dbReference>
<evidence type="ECO:0000259" key="1">
    <source>
        <dbReference type="PROSITE" id="PS50969"/>
    </source>
</evidence>
<dbReference type="PROSITE" id="PS50969">
    <property type="entry name" value="FCP1"/>
    <property type="match status" value="1"/>
</dbReference>
<organism evidence="2">
    <name type="scientific">Arcella intermedia</name>
    <dbReference type="NCBI Taxonomy" id="1963864"/>
    <lineage>
        <taxon>Eukaryota</taxon>
        <taxon>Amoebozoa</taxon>
        <taxon>Tubulinea</taxon>
        <taxon>Elardia</taxon>
        <taxon>Arcellinida</taxon>
        <taxon>Sphaerothecina</taxon>
        <taxon>Arcellidae</taxon>
        <taxon>Arcella</taxon>
    </lineage>
</organism>
<reference evidence="2" key="1">
    <citation type="journal article" date="2020" name="J. Eukaryot. Microbiol.">
        <title>De novo Sequencing, Assembly and Annotation of the Transcriptome for the Free-Living Testate Amoeba Arcella intermedia.</title>
        <authorList>
            <person name="Ribeiro G.M."/>
            <person name="Porfirio-Sousa A.L."/>
            <person name="Maurer-Alcala X.X."/>
            <person name="Katz L.A."/>
            <person name="Lahr D.J.G."/>
        </authorList>
    </citation>
    <scope>NUCLEOTIDE SEQUENCE</scope>
</reference>
<dbReference type="GO" id="GO:0016791">
    <property type="term" value="F:phosphatase activity"/>
    <property type="evidence" value="ECO:0007669"/>
    <property type="project" value="InterPro"/>
</dbReference>
<accession>A0A6B2LKT3</accession>
<dbReference type="InterPro" id="IPR004274">
    <property type="entry name" value="FCP1_dom"/>
</dbReference>
<dbReference type="InterPro" id="IPR011948">
    <property type="entry name" value="Dullard_phosphatase"/>
</dbReference>
<dbReference type="AlphaFoldDB" id="A0A6B2LKT3"/>
<sequence>MKKSLILDLDETLVHSSTCRGISNLRVSPVSVSGKEYIFYVICRPHLQQFLKEASKLYDIYIFTASVKAYADPLINLIDPDNLVKGRYFRESCIEHKNGIYIKDLSKKSLNFDLSKTIIIDNSPISYSNNEENALPISSFIDNQSDSALAELLPLLELLYGLDDVRSILSLRTSLT</sequence>
<dbReference type="PANTHER" id="PTHR12210">
    <property type="entry name" value="DULLARD PROTEIN PHOSPHATASE"/>
    <property type="match status" value="1"/>
</dbReference>
<dbReference type="FunFam" id="3.40.50.1000:FF:000093">
    <property type="entry name" value="NLI interacting factor-like phosphatase family protein"/>
    <property type="match status" value="1"/>
</dbReference>
<dbReference type="InterPro" id="IPR050365">
    <property type="entry name" value="TIM50"/>
</dbReference>
<proteinExistence type="predicted"/>
<dbReference type="Pfam" id="PF03031">
    <property type="entry name" value="NIF"/>
    <property type="match status" value="1"/>
</dbReference>
<dbReference type="Gene3D" id="3.40.50.1000">
    <property type="entry name" value="HAD superfamily/HAD-like"/>
    <property type="match status" value="1"/>
</dbReference>
<dbReference type="InterPro" id="IPR023214">
    <property type="entry name" value="HAD_sf"/>
</dbReference>
<protein>
    <recommendedName>
        <fullName evidence="1">FCP1 homology domain-containing protein</fullName>
    </recommendedName>
</protein>
<dbReference type="EMBL" id="GIBP01008743">
    <property type="protein sequence ID" value="NDV37712.1"/>
    <property type="molecule type" value="Transcribed_RNA"/>
</dbReference>